<sequence>MVRISKYKEDFNFQPQELSHRYDHVLIPVLIRKDPAPTDTLESTEMCIGRDESDNPRSDYDVTLIYQILFFFVLLGENEIDNYVVNYVIDS</sequence>
<keyword evidence="2" id="KW-1185">Reference proteome</keyword>
<protein>
    <submittedName>
        <fullName evidence="1">Uncharacterized protein</fullName>
    </submittedName>
</protein>
<evidence type="ECO:0000313" key="2">
    <source>
        <dbReference type="Proteomes" id="UP000187429"/>
    </source>
</evidence>
<comment type="caution">
    <text evidence="1">The sequence shown here is derived from an EMBL/GenBank/DDBJ whole genome shotgun (WGS) entry which is preliminary data.</text>
</comment>
<dbReference type="AlphaFoldDB" id="A0A1R1XDK1"/>
<gene>
    <name evidence="1" type="ORF">AYI69_g9304</name>
</gene>
<dbReference type="EMBL" id="LSSM01005435">
    <property type="protein sequence ID" value="OMJ12702.1"/>
    <property type="molecule type" value="Genomic_DNA"/>
</dbReference>
<accession>A0A1R1XDK1</accession>
<dbReference type="Proteomes" id="UP000187429">
    <property type="component" value="Unassembled WGS sequence"/>
</dbReference>
<organism evidence="1 2">
    <name type="scientific">Smittium culicis</name>
    <dbReference type="NCBI Taxonomy" id="133412"/>
    <lineage>
        <taxon>Eukaryota</taxon>
        <taxon>Fungi</taxon>
        <taxon>Fungi incertae sedis</taxon>
        <taxon>Zoopagomycota</taxon>
        <taxon>Kickxellomycotina</taxon>
        <taxon>Harpellomycetes</taxon>
        <taxon>Harpellales</taxon>
        <taxon>Legeriomycetaceae</taxon>
        <taxon>Smittium</taxon>
    </lineage>
</organism>
<proteinExistence type="predicted"/>
<evidence type="ECO:0000313" key="1">
    <source>
        <dbReference type="EMBL" id="OMJ12702.1"/>
    </source>
</evidence>
<reference evidence="2" key="1">
    <citation type="submission" date="2017-01" db="EMBL/GenBank/DDBJ databases">
        <authorList>
            <person name="Wang Y."/>
            <person name="White M."/>
            <person name="Kvist S."/>
            <person name="Moncalvo J.-M."/>
        </authorList>
    </citation>
    <scope>NUCLEOTIDE SEQUENCE [LARGE SCALE GENOMIC DNA]</scope>
    <source>
        <strain evidence="2">ID-206-W2</strain>
    </source>
</reference>
<name>A0A1R1XDK1_9FUNG</name>